<dbReference type="CDD" id="cd00684">
    <property type="entry name" value="Terpene_cyclase_plant_C1"/>
    <property type="match status" value="1"/>
</dbReference>
<comment type="cofactor">
    <cofactor evidence="1">
        <name>Mg(2+)</name>
        <dbReference type="ChEBI" id="CHEBI:18420"/>
    </cofactor>
</comment>
<proteinExistence type="predicted"/>
<dbReference type="Gene3D" id="1.50.10.130">
    <property type="entry name" value="Terpene synthase, N-terminal domain"/>
    <property type="match status" value="1"/>
</dbReference>
<gene>
    <name evidence="9" type="ORF">HRI_000217600</name>
</gene>
<protein>
    <recommendedName>
        <fullName evidence="3">(+)-delta-cadinene synthase</fullName>
        <ecNumber evidence="3">4.2.3.13</ecNumber>
    </recommendedName>
</protein>
<comment type="function">
    <text evidence="2">Responsible for the cyclization of trans,trans-farnesyl diphosphate (FPP) to (+)-delta cadinene.</text>
</comment>
<dbReference type="InterPro" id="IPR008930">
    <property type="entry name" value="Terpenoid_cyclase/PrenylTrfase"/>
</dbReference>
<evidence type="ECO:0000313" key="10">
    <source>
        <dbReference type="Proteomes" id="UP001165190"/>
    </source>
</evidence>
<evidence type="ECO:0000256" key="1">
    <source>
        <dbReference type="ARBA" id="ARBA00001946"/>
    </source>
</evidence>
<organism evidence="9 10">
    <name type="scientific">Hibiscus trionum</name>
    <name type="common">Flower of an hour</name>
    <dbReference type="NCBI Taxonomy" id="183268"/>
    <lineage>
        <taxon>Eukaryota</taxon>
        <taxon>Viridiplantae</taxon>
        <taxon>Streptophyta</taxon>
        <taxon>Embryophyta</taxon>
        <taxon>Tracheophyta</taxon>
        <taxon>Spermatophyta</taxon>
        <taxon>Magnoliopsida</taxon>
        <taxon>eudicotyledons</taxon>
        <taxon>Gunneridae</taxon>
        <taxon>Pentapetalae</taxon>
        <taxon>rosids</taxon>
        <taxon>malvids</taxon>
        <taxon>Malvales</taxon>
        <taxon>Malvaceae</taxon>
        <taxon>Malvoideae</taxon>
        <taxon>Hibiscus</taxon>
    </lineage>
</organism>
<feature type="domain" description="Terpene synthase metal-binding" evidence="8">
    <location>
        <begin position="260"/>
        <end position="499"/>
    </location>
</feature>
<dbReference type="EMBL" id="BSYR01000003">
    <property type="protein sequence ID" value="GMI65483.1"/>
    <property type="molecule type" value="Genomic_DNA"/>
</dbReference>
<accession>A0A9W7GVY0</accession>
<name>A0A9W7GVY0_HIBTR</name>
<dbReference type="PANTHER" id="PTHR31225">
    <property type="entry name" value="OS04G0344100 PROTEIN-RELATED"/>
    <property type="match status" value="1"/>
</dbReference>
<dbReference type="GO" id="GO:0016102">
    <property type="term" value="P:diterpenoid biosynthetic process"/>
    <property type="evidence" value="ECO:0007669"/>
    <property type="project" value="InterPro"/>
</dbReference>
<dbReference type="SFLD" id="SFLDG01019">
    <property type="entry name" value="Terpene_Cyclase_Like_1_C_Termi"/>
    <property type="match status" value="1"/>
</dbReference>
<dbReference type="Pfam" id="PF01397">
    <property type="entry name" value="Terpene_synth"/>
    <property type="match status" value="1"/>
</dbReference>
<feature type="domain" description="Terpene synthase N-terminal" evidence="7">
    <location>
        <begin position="27"/>
        <end position="203"/>
    </location>
</feature>
<evidence type="ECO:0000256" key="4">
    <source>
        <dbReference type="ARBA" id="ARBA00022723"/>
    </source>
</evidence>
<evidence type="ECO:0000259" key="8">
    <source>
        <dbReference type="Pfam" id="PF03936"/>
    </source>
</evidence>
<dbReference type="FunFam" id="1.50.10.130:FF:000001">
    <property type="entry name" value="Isoprene synthase, chloroplastic"/>
    <property type="match status" value="1"/>
</dbReference>
<dbReference type="InterPro" id="IPR044814">
    <property type="entry name" value="Terpene_cyclase_plant_C1"/>
</dbReference>
<dbReference type="InterPro" id="IPR001906">
    <property type="entry name" value="Terpene_synth_N"/>
</dbReference>
<dbReference type="OrthoDB" id="1877784at2759"/>
<dbReference type="AlphaFoldDB" id="A0A9W7GVY0"/>
<sequence length="556" mass="64394">MSSENLVALSQDGMENRHLANFNPDVWGNTFLAPPPELDMDDITQLQYEELKEQVRRMLVPSMDNPSKILDLIDAVQCLGVAYHFEKEIEDALQIIYHHHCNHVQVDDDDDDLYTTAVRFRLLREHGFNVDCETFNKFKDEEGEFKQSLISDVKGMLELYEAAHFLLHGESILEEALSFTKFHLKLAETEVDYPLSTQIANALNRPLRKSLPRLVAKSFISIYEGCGTHDQNLLKFAKLDFKILQHLHKKEIHELTRWWKGLDVSTNFSFARDRLVEGYFWMLGVYFEPRYSIARTFATKLIALLSILDDIYDAYGTYEELEILTKAIHRWDINCIDQLPDYMKLWYREALNVYKDMEDLMSKEGKAYRVQFAIDAMKRQSQAFYEEAKWLHENYIPTVEEYMPIALMSCGYMNLTIASFVGMEDAITKETFIWAFNHPKILRASSAICRLMSDIVSHKFEQERGHVSSAVECYMKQYGASMQAAHDEFLKQVNDAWKDINEGFLKPMAAPASALNRILNLARVMDLYYKREDAYTLAGDSAKTSITALLIDSIPI</sequence>
<dbReference type="FunFam" id="1.10.600.10:FF:000007">
    <property type="entry name" value="Isoprene synthase, chloroplastic"/>
    <property type="match status" value="1"/>
</dbReference>
<evidence type="ECO:0000313" key="9">
    <source>
        <dbReference type="EMBL" id="GMI65483.1"/>
    </source>
</evidence>
<dbReference type="GO" id="GO:0000287">
    <property type="term" value="F:magnesium ion binding"/>
    <property type="evidence" value="ECO:0007669"/>
    <property type="project" value="InterPro"/>
</dbReference>
<dbReference type="InterPro" id="IPR050148">
    <property type="entry name" value="Terpene_synthase-like"/>
</dbReference>
<evidence type="ECO:0000256" key="2">
    <source>
        <dbReference type="ARBA" id="ARBA00002383"/>
    </source>
</evidence>
<keyword evidence="4" id="KW-0479">Metal-binding</keyword>
<dbReference type="InterPro" id="IPR034741">
    <property type="entry name" value="Terpene_cyclase-like_1_C"/>
</dbReference>
<dbReference type="SUPFAM" id="SSF48239">
    <property type="entry name" value="Terpenoid cyclases/Protein prenyltransferases"/>
    <property type="match status" value="1"/>
</dbReference>
<evidence type="ECO:0000259" key="7">
    <source>
        <dbReference type="Pfam" id="PF01397"/>
    </source>
</evidence>
<evidence type="ECO:0000256" key="6">
    <source>
        <dbReference type="ARBA" id="ARBA00023239"/>
    </source>
</evidence>
<dbReference type="SFLD" id="SFLDS00005">
    <property type="entry name" value="Isoprenoid_Synthase_Type_I"/>
    <property type="match status" value="1"/>
</dbReference>
<comment type="caution">
    <text evidence="9">The sequence shown here is derived from an EMBL/GenBank/DDBJ whole genome shotgun (WGS) entry which is preliminary data.</text>
</comment>
<evidence type="ECO:0000256" key="5">
    <source>
        <dbReference type="ARBA" id="ARBA00022842"/>
    </source>
</evidence>
<keyword evidence="5" id="KW-0460">Magnesium</keyword>
<keyword evidence="10" id="KW-1185">Reference proteome</keyword>
<reference evidence="9" key="1">
    <citation type="submission" date="2023-05" db="EMBL/GenBank/DDBJ databases">
        <title>Genome and transcriptome analyses reveal genes involved in the formation of fine ridges on petal epidermal cells in Hibiscus trionum.</title>
        <authorList>
            <person name="Koshimizu S."/>
            <person name="Masuda S."/>
            <person name="Ishii T."/>
            <person name="Shirasu K."/>
            <person name="Hoshino A."/>
            <person name="Arita M."/>
        </authorList>
    </citation>
    <scope>NUCLEOTIDE SEQUENCE</scope>
    <source>
        <strain evidence="9">Hamamatsu line</strain>
    </source>
</reference>
<dbReference type="Gene3D" id="1.10.600.10">
    <property type="entry name" value="Farnesyl Diphosphate Synthase"/>
    <property type="match status" value="1"/>
</dbReference>
<dbReference type="InterPro" id="IPR036965">
    <property type="entry name" value="Terpene_synth_N_sf"/>
</dbReference>
<dbReference type="InterPro" id="IPR008949">
    <property type="entry name" value="Isoprenoid_synthase_dom_sf"/>
</dbReference>
<dbReference type="Proteomes" id="UP001165190">
    <property type="component" value="Unassembled WGS sequence"/>
</dbReference>
<dbReference type="GO" id="GO:0047461">
    <property type="term" value="F:(+)-delta-cadinene synthase activity"/>
    <property type="evidence" value="ECO:0007669"/>
    <property type="project" value="UniProtKB-EC"/>
</dbReference>
<dbReference type="PANTHER" id="PTHR31225:SF248">
    <property type="entry name" value="(+)-DELTA-CADINENE SYNTHASE"/>
    <property type="match status" value="1"/>
</dbReference>
<dbReference type="SUPFAM" id="SSF48576">
    <property type="entry name" value="Terpenoid synthases"/>
    <property type="match status" value="1"/>
</dbReference>
<dbReference type="InterPro" id="IPR005630">
    <property type="entry name" value="Terpene_synthase_metal-bd"/>
</dbReference>
<dbReference type="EC" id="4.2.3.13" evidence="3"/>
<evidence type="ECO:0000256" key="3">
    <source>
        <dbReference type="ARBA" id="ARBA00013103"/>
    </source>
</evidence>
<dbReference type="Pfam" id="PF03936">
    <property type="entry name" value="Terpene_synth_C"/>
    <property type="match status" value="1"/>
</dbReference>
<keyword evidence="6" id="KW-0456">Lyase</keyword>